<dbReference type="AlphaFoldDB" id="A0A3P7NL10"/>
<proteinExistence type="predicted"/>
<dbReference type="EMBL" id="UYRU01108178">
    <property type="protein sequence ID" value="VDN43515.1"/>
    <property type="molecule type" value="Genomic_DNA"/>
</dbReference>
<evidence type="ECO:0000259" key="2">
    <source>
        <dbReference type="PROSITE" id="PS50025"/>
    </source>
</evidence>
<evidence type="ECO:0000313" key="4">
    <source>
        <dbReference type="Proteomes" id="UP000281553"/>
    </source>
</evidence>
<dbReference type="SUPFAM" id="SSF49899">
    <property type="entry name" value="Concanavalin A-like lectins/glucanases"/>
    <property type="match status" value="1"/>
</dbReference>
<gene>
    <name evidence="3" type="ORF">DILT_LOCUS19112</name>
</gene>
<dbReference type="Pfam" id="PF02210">
    <property type="entry name" value="Laminin_G_2"/>
    <property type="match status" value="1"/>
</dbReference>
<comment type="caution">
    <text evidence="1">Lacks conserved residue(s) required for the propagation of feature annotation.</text>
</comment>
<evidence type="ECO:0000313" key="3">
    <source>
        <dbReference type="EMBL" id="VDN43515.1"/>
    </source>
</evidence>
<protein>
    <recommendedName>
        <fullName evidence="2">Laminin G domain-containing protein</fullName>
    </recommendedName>
</protein>
<dbReference type="InterPro" id="IPR013320">
    <property type="entry name" value="ConA-like_dom_sf"/>
</dbReference>
<evidence type="ECO:0000256" key="1">
    <source>
        <dbReference type="PROSITE-ProRule" id="PRU00122"/>
    </source>
</evidence>
<dbReference type="Gene3D" id="2.60.120.200">
    <property type="match status" value="1"/>
</dbReference>
<organism evidence="3 4">
    <name type="scientific">Dibothriocephalus latus</name>
    <name type="common">Fish tapeworm</name>
    <name type="synonym">Diphyllobothrium latum</name>
    <dbReference type="NCBI Taxonomy" id="60516"/>
    <lineage>
        <taxon>Eukaryota</taxon>
        <taxon>Metazoa</taxon>
        <taxon>Spiralia</taxon>
        <taxon>Lophotrochozoa</taxon>
        <taxon>Platyhelminthes</taxon>
        <taxon>Cestoda</taxon>
        <taxon>Eucestoda</taxon>
        <taxon>Diphyllobothriidea</taxon>
        <taxon>Diphyllobothriidae</taxon>
        <taxon>Dibothriocephalus</taxon>
    </lineage>
</organism>
<dbReference type="OrthoDB" id="6275838at2759"/>
<accession>A0A3P7NL10</accession>
<dbReference type="Proteomes" id="UP000281553">
    <property type="component" value="Unassembled WGS sequence"/>
</dbReference>
<dbReference type="PROSITE" id="PS50025">
    <property type="entry name" value="LAM_G_DOMAIN"/>
    <property type="match status" value="1"/>
</dbReference>
<feature type="non-terminal residue" evidence="3">
    <location>
        <position position="1"/>
    </location>
</feature>
<reference evidence="3 4" key="1">
    <citation type="submission" date="2018-11" db="EMBL/GenBank/DDBJ databases">
        <authorList>
            <consortium name="Pathogen Informatics"/>
        </authorList>
    </citation>
    <scope>NUCLEOTIDE SEQUENCE [LARGE SCALE GENOMIC DNA]</scope>
</reference>
<dbReference type="InterPro" id="IPR001791">
    <property type="entry name" value="Laminin_G"/>
</dbReference>
<name>A0A3P7NL10_DIBLA</name>
<dbReference type="CDD" id="cd00110">
    <property type="entry name" value="LamG"/>
    <property type="match status" value="1"/>
</dbReference>
<keyword evidence="4" id="KW-1185">Reference proteome</keyword>
<feature type="domain" description="Laminin G" evidence="2">
    <location>
        <begin position="1"/>
        <end position="129"/>
    </location>
</feature>
<sequence length="129" mass="14884">GTSLKFGETADARNDCFIKFTYLHAYPNTNRDELALGIQLEQMELTATLLYVETSQGSVDFLHLMVEEGYVNLTYNMGGGPISVKEPRRKIDDSYYHRIRVFRNGYWILLEVDELTTRHVSTSAYFPFT</sequence>